<dbReference type="Proteomes" id="UP000193427">
    <property type="component" value="Chromosome"/>
</dbReference>
<dbReference type="InterPro" id="IPR023214">
    <property type="entry name" value="HAD_sf"/>
</dbReference>
<dbReference type="OrthoDB" id="323926at2"/>
<evidence type="ECO:0000313" key="1">
    <source>
        <dbReference type="EMBL" id="ARN22582.1"/>
    </source>
</evidence>
<dbReference type="SUPFAM" id="SSF55729">
    <property type="entry name" value="Acyl-CoA N-acyltransferases (Nat)"/>
    <property type="match status" value="1"/>
</dbReference>
<dbReference type="STRING" id="946333.A4W93_23205"/>
<dbReference type="InterPro" id="IPR049369">
    <property type="entry name" value="BF1531-like_N"/>
</dbReference>
<dbReference type="KEGG" id="rgu:A4W93_23205"/>
<dbReference type="RefSeq" id="WP_085752887.1">
    <property type="nucleotide sequence ID" value="NZ_BSPR01000018.1"/>
</dbReference>
<dbReference type="Gene3D" id="3.40.50.1110">
    <property type="entry name" value="SGNH hydrolase"/>
    <property type="match status" value="1"/>
</dbReference>
<name>A0A1W6LE91_9BURK</name>
<dbReference type="InterPro" id="IPR016181">
    <property type="entry name" value="Acyl_CoA_acyltransferase"/>
</dbReference>
<dbReference type="NCBIfam" id="TIGR01681">
    <property type="entry name" value="HAD-SF-IIIC"/>
    <property type="match status" value="1"/>
</dbReference>
<accession>A0A1W6LE91</accession>
<dbReference type="Gene3D" id="3.40.50.1000">
    <property type="entry name" value="HAD superfamily/HAD-like"/>
    <property type="match status" value="1"/>
</dbReference>
<dbReference type="NCBIfam" id="TIGR01686">
    <property type="entry name" value="FkbH"/>
    <property type="match status" value="1"/>
</dbReference>
<protein>
    <submittedName>
        <fullName evidence="1">Haloacid dehalogenase</fullName>
    </submittedName>
</protein>
<dbReference type="GO" id="GO:0016788">
    <property type="term" value="F:hydrolase activity, acting on ester bonds"/>
    <property type="evidence" value="ECO:0007669"/>
    <property type="project" value="UniProtKB-ARBA"/>
</dbReference>
<proteinExistence type="predicted"/>
<dbReference type="EMBL" id="CP015118">
    <property type="protein sequence ID" value="ARN22582.1"/>
    <property type="molecule type" value="Genomic_DNA"/>
</dbReference>
<dbReference type="InterPro" id="IPR010033">
    <property type="entry name" value="HAD_SF_ppase_IIIC"/>
</dbReference>
<gene>
    <name evidence="1" type="ORF">A4W93_23205</name>
</gene>
<dbReference type="InterPro" id="IPR010037">
    <property type="entry name" value="FkbH_domain"/>
</dbReference>
<keyword evidence="2" id="KW-1185">Reference proteome</keyword>
<dbReference type="InterPro" id="IPR036514">
    <property type="entry name" value="SGNH_hydro_sf"/>
</dbReference>
<dbReference type="SUPFAM" id="SSF56784">
    <property type="entry name" value="HAD-like"/>
    <property type="match status" value="1"/>
</dbReference>
<organism evidence="1 2">
    <name type="scientific">Piscinibacter gummiphilus</name>
    <dbReference type="NCBI Taxonomy" id="946333"/>
    <lineage>
        <taxon>Bacteria</taxon>
        <taxon>Pseudomonadati</taxon>
        <taxon>Pseudomonadota</taxon>
        <taxon>Betaproteobacteria</taxon>
        <taxon>Burkholderiales</taxon>
        <taxon>Sphaerotilaceae</taxon>
        <taxon>Piscinibacter</taxon>
    </lineage>
</organism>
<dbReference type="InterPro" id="IPR036412">
    <property type="entry name" value="HAD-like_sf"/>
</dbReference>
<dbReference type="Pfam" id="PF21211">
    <property type="entry name" value="FkbH_N"/>
    <property type="match status" value="1"/>
</dbReference>
<dbReference type="AlphaFoldDB" id="A0A1W6LE91"/>
<sequence length="642" mass="69936">MSNALYAGLAWLPEPPADFSTRVRALPDAGADLGRQLQHLATHRLDENQLHKLAKAVTKAQAAKQSFAPLTPFRLGIVSNATSHFIVPALVATAARHGIALECIEADYDQVMQSALSPDSEINRAQCDAVLIAVDHRGLPLSPTPGDAEAAERTVETALAHLNMIRSGLRSNGKAIAIVQTVPRPVESAFGSFDLALAGTQRQVIDDLNRAIGRSIPGSEDLLFDVANLAETVGLADWHDTTLWNMAKLPFASAFLPLYADQVCRLVAALRGKSRKCLILDLDNTVWGGVIGDDGLEGIVIGQGDATGEAHLSVQRTALALRDRGIVLAVSSKNTDEVARKPFREHPEMLLREDHLAVFQANWNDKATNIKAIAEELSLGLDAMVFLDDNPMERDLVRRMLPQVAVPELPADPALYARTLLAAGYFEAIAYSGEDRQRAAFYQDNARRVNLQKQAGDVDAYLASLDMRMTLQPFDDTGRARIAQLINKSNQFNLTTRRYTEADVADAQADADAFTLQVRLADTFGDNGMISVILCRRTGNDWDIDTWLMSCRVLGRKVEQAVLQELVQQAKARGLRRLVGTYLPTEKNKLVEGHYEKLGFTKVHDLAGGGTVWSLDVGSVAVVELPIAIERIGFGEAMAEAA</sequence>
<reference evidence="1 2" key="1">
    <citation type="submission" date="2016-04" db="EMBL/GenBank/DDBJ databases">
        <title>Complete genome sequence of natural rubber-degrading, novel Gram-negative bacterium, Rhizobacter gummiphilus strain NS21.</title>
        <authorList>
            <person name="Tabata M."/>
            <person name="Kasai D."/>
            <person name="Fukuda M."/>
        </authorList>
    </citation>
    <scope>NUCLEOTIDE SEQUENCE [LARGE SCALE GENOMIC DNA]</scope>
    <source>
        <strain evidence="1 2">NS21</strain>
    </source>
</reference>
<evidence type="ECO:0000313" key="2">
    <source>
        <dbReference type="Proteomes" id="UP000193427"/>
    </source>
</evidence>